<name>A0A834TY87_9FABA</name>
<reference evidence="2" key="1">
    <citation type="submission" date="2020-09" db="EMBL/GenBank/DDBJ databases">
        <title>Genome-Enabled Discovery of Anthraquinone Biosynthesis in Senna tora.</title>
        <authorList>
            <person name="Kang S.-H."/>
            <person name="Pandey R.P."/>
            <person name="Lee C.-M."/>
            <person name="Sim J.-S."/>
            <person name="Jeong J.-T."/>
            <person name="Choi B.-S."/>
            <person name="Jung M."/>
            <person name="Ginzburg D."/>
            <person name="Zhao K."/>
            <person name="Won S.Y."/>
            <person name="Oh T.-J."/>
            <person name="Yu Y."/>
            <person name="Kim N.-H."/>
            <person name="Lee O.R."/>
            <person name="Lee T.-H."/>
            <person name="Bashyal P."/>
            <person name="Kim T.-S."/>
            <person name="Lee W.-H."/>
            <person name="Kawkins C."/>
            <person name="Kim C.-K."/>
            <person name="Kim J.S."/>
            <person name="Ahn B.O."/>
            <person name="Rhee S.Y."/>
            <person name="Sohng J.K."/>
        </authorList>
    </citation>
    <scope>NUCLEOTIDE SEQUENCE</scope>
    <source>
        <tissue evidence="2">Leaf</tissue>
    </source>
</reference>
<organism evidence="2 3">
    <name type="scientific">Senna tora</name>
    <dbReference type="NCBI Taxonomy" id="362788"/>
    <lineage>
        <taxon>Eukaryota</taxon>
        <taxon>Viridiplantae</taxon>
        <taxon>Streptophyta</taxon>
        <taxon>Embryophyta</taxon>
        <taxon>Tracheophyta</taxon>
        <taxon>Spermatophyta</taxon>
        <taxon>Magnoliopsida</taxon>
        <taxon>eudicotyledons</taxon>
        <taxon>Gunneridae</taxon>
        <taxon>Pentapetalae</taxon>
        <taxon>rosids</taxon>
        <taxon>fabids</taxon>
        <taxon>Fabales</taxon>
        <taxon>Fabaceae</taxon>
        <taxon>Caesalpinioideae</taxon>
        <taxon>Cassia clade</taxon>
        <taxon>Senna</taxon>
    </lineage>
</organism>
<sequence length="119" mass="14059">MESAPLLDMITTLDRQGTERTFERKTKQLLDIPKLKPAHKLKENSEVRLRCQILLPLFSGIKRFLPDQQSTWSEQDCVMDLRADIKKNPEITENGKNKKEGMDWGYEKEEREQIREEKV</sequence>
<keyword evidence="3" id="KW-1185">Reference proteome</keyword>
<comment type="caution">
    <text evidence="2">The sequence shown here is derived from an EMBL/GenBank/DDBJ whole genome shotgun (WGS) entry which is preliminary data.</text>
</comment>
<accession>A0A834TY87</accession>
<evidence type="ECO:0000313" key="3">
    <source>
        <dbReference type="Proteomes" id="UP000634136"/>
    </source>
</evidence>
<dbReference type="EMBL" id="JAAIUW010000005">
    <property type="protein sequence ID" value="KAF7830492.1"/>
    <property type="molecule type" value="Genomic_DNA"/>
</dbReference>
<dbReference type="Proteomes" id="UP000634136">
    <property type="component" value="Unassembled WGS sequence"/>
</dbReference>
<protein>
    <submittedName>
        <fullName evidence="2">Uncharacterized protein</fullName>
    </submittedName>
</protein>
<evidence type="ECO:0000256" key="1">
    <source>
        <dbReference type="SAM" id="MobiDB-lite"/>
    </source>
</evidence>
<gene>
    <name evidence="2" type="ORF">G2W53_012825</name>
</gene>
<dbReference type="AlphaFoldDB" id="A0A834TY87"/>
<proteinExistence type="predicted"/>
<feature type="region of interest" description="Disordered" evidence="1">
    <location>
        <begin position="89"/>
        <end position="119"/>
    </location>
</feature>
<evidence type="ECO:0000313" key="2">
    <source>
        <dbReference type="EMBL" id="KAF7830492.1"/>
    </source>
</evidence>